<dbReference type="GeneID" id="54366034"/>
<protein>
    <submittedName>
        <fullName evidence="3">Uncharacterized protein</fullName>
    </submittedName>
</protein>
<evidence type="ECO:0000256" key="1">
    <source>
        <dbReference type="SAM" id="Phobius"/>
    </source>
</evidence>
<name>A0A6J3LT34_9PEZI</name>
<reference evidence="3" key="3">
    <citation type="submission" date="2025-08" db="UniProtKB">
        <authorList>
            <consortium name="RefSeq"/>
        </authorList>
    </citation>
    <scope>IDENTIFICATION</scope>
    <source>
        <strain evidence="3">CBS 342.82</strain>
    </source>
</reference>
<gene>
    <name evidence="3" type="ORF">K489DRAFT_422090</name>
</gene>
<accession>A0A6J3LT34</accession>
<keyword evidence="2" id="KW-1185">Reference proteome</keyword>
<keyword evidence="1" id="KW-0812">Transmembrane</keyword>
<dbReference type="AlphaFoldDB" id="A0A6J3LT34"/>
<dbReference type="Proteomes" id="UP000504637">
    <property type="component" value="Unplaced"/>
</dbReference>
<feature type="transmembrane region" description="Helical" evidence="1">
    <location>
        <begin position="20"/>
        <end position="45"/>
    </location>
</feature>
<reference evidence="3" key="1">
    <citation type="submission" date="2020-01" db="EMBL/GenBank/DDBJ databases">
        <authorList>
            <consortium name="DOE Joint Genome Institute"/>
            <person name="Haridas S."/>
            <person name="Albert R."/>
            <person name="Binder M."/>
            <person name="Bloem J."/>
            <person name="Labutti K."/>
            <person name="Salamov A."/>
            <person name="Andreopoulos B."/>
            <person name="Baker S.E."/>
            <person name="Barry K."/>
            <person name="Bills G."/>
            <person name="Bluhm B.H."/>
            <person name="Cannon C."/>
            <person name="Castanera R."/>
            <person name="Culley D.E."/>
            <person name="Daum C."/>
            <person name="Ezra D."/>
            <person name="Gonzalez J.B."/>
            <person name="Henrissat B."/>
            <person name="Kuo A."/>
            <person name="Liang C."/>
            <person name="Lipzen A."/>
            <person name="Lutzoni F."/>
            <person name="Magnuson J."/>
            <person name="Mondo S."/>
            <person name="Nolan M."/>
            <person name="Ohm R."/>
            <person name="Pangilinan J."/>
            <person name="Park H.-J."/>
            <person name="Ramirez L."/>
            <person name="Alfaro M."/>
            <person name="Sun H."/>
            <person name="Tritt A."/>
            <person name="Yoshinaga Y."/>
            <person name="Zwiers L.-H."/>
            <person name="Turgeon B.G."/>
            <person name="Goodwin S.B."/>
            <person name="Spatafora J.W."/>
            <person name="Crous P.W."/>
            <person name="Grigoriev I.V."/>
        </authorList>
    </citation>
    <scope>NUCLEOTIDE SEQUENCE</scope>
    <source>
        <strain evidence="3">CBS 342.82</strain>
    </source>
</reference>
<keyword evidence="1" id="KW-1133">Transmembrane helix</keyword>
<organism evidence="3">
    <name type="scientific">Dissoconium aciculare CBS 342.82</name>
    <dbReference type="NCBI Taxonomy" id="1314786"/>
    <lineage>
        <taxon>Eukaryota</taxon>
        <taxon>Fungi</taxon>
        <taxon>Dikarya</taxon>
        <taxon>Ascomycota</taxon>
        <taxon>Pezizomycotina</taxon>
        <taxon>Dothideomycetes</taxon>
        <taxon>Dothideomycetidae</taxon>
        <taxon>Mycosphaerellales</taxon>
        <taxon>Dissoconiaceae</taxon>
        <taxon>Dissoconium</taxon>
    </lineage>
</organism>
<dbReference type="OrthoDB" id="2906425at2759"/>
<keyword evidence="1" id="KW-0472">Membrane</keyword>
<proteinExistence type="predicted"/>
<sequence>MAYRPFVILLIVRDLKDRVVFVLGEFPTSLIKFLFGVATISGLTLRLRATKRPSKDLLKEILSVLEVRGLDVDTSMIGFSHRIFVLKPPSGQRWILSIAKSEFASALVNRRVFITKHITNVQLNLQIPAVVNTTKDHAIFDYINRAPIYAYSPTVGEQKRHKLLDGLANFLYKLWTCLVPASNPSEIRQ</sequence>
<dbReference type="RefSeq" id="XP_033454808.1">
    <property type="nucleotide sequence ID" value="XM_033608234.1"/>
</dbReference>
<evidence type="ECO:0000313" key="2">
    <source>
        <dbReference type="Proteomes" id="UP000504637"/>
    </source>
</evidence>
<reference evidence="3" key="2">
    <citation type="submission" date="2020-04" db="EMBL/GenBank/DDBJ databases">
        <authorList>
            <consortium name="NCBI Genome Project"/>
        </authorList>
    </citation>
    <scope>NUCLEOTIDE SEQUENCE</scope>
    <source>
        <strain evidence="3">CBS 342.82</strain>
    </source>
</reference>
<evidence type="ECO:0000313" key="3">
    <source>
        <dbReference type="RefSeq" id="XP_033454808.1"/>
    </source>
</evidence>